<reference evidence="2" key="1">
    <citation type="journal article" date="2022" name="Mol. Ecol. Resour.">
        <title>The genomes of chicory, endive, great burdock and yacon provide insights into Asteraceae palaeo-polyploidization history and plant inulin production.</title>
        <authorList>
            <person name="Fan W."/>
            <person name="Wang S."/>
            <person name="Wang H."/>
            <person name="Wang A."/>
            <person name="Jiang F."/>
            <person name="Liu H."/>
            <person name="Zhao H."/>
            <person name="Xu D."/>
            <person name="Zhang Y."/>
        </authorList>
    </citation>
    <scope>NUCLEOTIDE SEQUENCE [LARGE SCALE GENOMIC DNA]</scope>
    <source>
        <strain evidence="2">cv. Niubang</strain>
    </source>
</reference>
<name>A0ACB9FM16_ARCLA</name>
<sequence length="164" mass="18750">MYSQGRSFNSSGISQSNFVSLVSYTINKKKRNPATTKPNLKTISYPPSRFRSQQYPNRPPSVYINTIGPSSKLFPIFKAKSLLLRRIHAKCYASSSHCVILIEVLLSFVPIGLTAYREAIFLYQLSGFLRSFFVSKIRSLRFVFFGSGELIVVTLHLVRFYYDL</sequence>
<evidence type="ECO:0000313" key="2">
    <source>
        <dbReference type="Proteomes" id="UP001055879"/>
    </source>
</evidence>
<dbReference type="Proteomes" id="UP001055879">
    <property type="component" value="Linkage Group LG01"/>
</dbReference>
<proteinExistence type="predicted"/>
<reference evidence="1 2" key="2">
    <citation type="journal article" date="2022" name="Mol. Ecol. Resour.">
        <title>The genomes of chicory, endive, great burdock and yacon provide insights into Asteraceae paleo-polyploidization history and plant inulin production.</title>
        <authorList>
            <person name="Fan W."/>
            <person name="Wang S."/>
            <person name="Wang H."/>
            <person name="Wang A."/>
            <person name="Jiang F."/>
            <person name="Liu H."/>
            <person name="Zhao H."/>
            <person name="Xu D."/>
            <person name="Zhang Y."/>
        </authorList>
    </citation>
    <scope>NUCLEOTIDE SEQUENCE [LARGE SCALE GENOMIC DNA]</scope>
    <source>
        <strain evidence="2">cv. Niubang</strain>
    </source>
</reference>
<keyword evidence="2" id="KW-1185">Reference proteome</keyword>
<protein>
    <submittedName>
        <fullName evidence="1">Uncharacterized protein</fullName>
    </submittedName>
</protein>
<comment type="caution">
    <text evidence="1">The sequence shown here is derived from an EMBL/GenBank/DDBJ whole genome shotgun (WGS) entry which is preliminary data.</text>
</comment>
<evidence type="ECO:0000313" key="1">
    <source>
        <dbReference type="EMBL" id="KAI3772389.1"/>
    </source>
</evidence>
<accession>A0ACB9FM16</accession>
<gene>
    <name evidence="1" type="ORF">L6452_03574</name>
</gene>
<organism evidence="1 2">
    <name type="scientific">Arctium lappa</name>
    <name type="common">Greater burdock</name>
    <name type="synonym">Lappa major</name>
    <dbReference type="NCBI Taxonomy" id="4217"/>
    <lineage>
        <taxon>Eukaryota</taxon>
        <taxon>Viridiplantae</taxon>
        <taxon>Streptophyta</taxon>
        <taxon>Embryophyta</taxon>
        <taxon>Tracheophyta</taxon>
        <taxon>Spermatophyta</taxon>
        <taxon>Magnoliopsida</taxon>
        <taxon>eudicotyledons</taxon>
        <taxon>Gunneridae</taxon>
        <taxon>Pentapetalae</taxon>
        <taxon>asterids</taxon>
        <taxon>campanulids</taxon>
        <taxon>Asterales</taxon>
        <taxon>Asteraceae</taxon>
        <taxon>Carduoideae</taxon>
        <taxon>Cardueae</taxon>
        <taxon>Arctiinae</taxon>
        <taxon>Arctium</taxon>
    </lineage>
</organism>
<dbReference type="EMBL" id="CM042047">
    <property type="protein sequence ID" value="KAI3772389.1"/>
    <property type="molecule type" value="Genomic_DNA"/>
</dbReference>